<dbReference type="Gene3D" id="3.20.20.150">
    <property type="entry name" value="Divalent-metal-dependent TIM barrel enzymes"/>
    <property type="match status" value="1"/>
</dbReference>
<dbReference type="Pfam" id="PF05114">
    <property type="entry name" value="MbnB_TglH_ChrH"/>
    <property type="match status" value="1"/>
</dbReference>
<dbReference type="AlphaFoldDB" id="A0A1N7LPM7"/>
<dbReference type="PANTHER" id="PTHR42194:SF1">
    <property type="entry name" value="UPF0276 PROTEIN HI_1600"/>
    <property type="match status" value="1"/>
</dbReference>
<dbReference type="SUPFAM" id="SSF51658">
    <property type="entry name" value="Xylose isomerase-like"/>
    <property type="match status" value="1"/>
</dbReference>
<evidence type="ECO:0000313" key="2">
    <source>
        <dbReference type="Proteomes" id="UP000185999"/>
    </source>
</evidence>
<gene>
    <name evidence="1" type="ORF">SAMN05421760_104225</name>
</gene>
<dbReference type="STRING" id="619304.SAMN05421760_104225"/>
<dbReference type="Proteomes" id="UP000185999">
    <property type="component" value="Unassembled WGS sequence"/>
</dbReference>
<sequence length="305" mass="33599">MAMGHLKANPFSPPRQSEIVGDHLGAGLGLKAEHLDDVLALPAGDANPSGNGLWFEVHTENYFVAGGPRLNYLRSVRENFELSFHGVGGSLGYDHQSMPAHVKQVKALIDEFQPRLISEHAVWSRVDGRYFADLMPLPRTHDALQSLIDGIDVYQTGVGRRILIENPSNYLDFVSEMDEPQFLVEAANRSGCGLLIDINNLYISSQNTGIDALAYLQQIPASLVGEIHIAGHDPDPELGRALLIDSHAAEVDSSVWALLEQALSIFGHQPVLVERDANIPAFAELMREQQKAQRFLDQCTYKGSR</sequence>
<organism evidence="1 2">
    <name type="scientific">Neptunomonas antarctica</name>
    <dbReference type="NCBI Taxonomy" id="619304"/>
    <lineage>
        <taxon>Bacteria</taxon>
        <taxon>Pseudomonadati</taxon>
        <taxon>Pseudomonadota</taxon>
        <taxon>Gammaproteobacteria</taxon>
        <taxon>Oceanospirillales</taxon>
        <taxon>Oceanospirillaceae</taxon>
        <taxon>Neptunomonas</taxon>
    </lineage>
</organism>
<proteinExistence type="predicted"/>
<protein>
    <submittedName>
        <fullName evidence="1">Uncharacterized protein</fullName>
    </submittedName>
</protein>
<dbReference type="PANTHER" id="PTHR42194">
    <property type="entry name" value="UPF0276 PROTEIN HI_1600"/>
    <property type="match status" value="1"/>
</dbReference>
<keyword evidence="2" id="KW-1185">Reference proteome</keyword>
<accession>A0A1N7LPM7</accession>
<dbReference type="InterPro" id="IPR007801">
    <property type="entry name" value="MbnB/TglH/ChrH"/>
</dbReference>
<reference evidence="2" key="1">
    <citation type="submission" date="2017-01" db="EMBL/GenBank/DDBJ databases">
        <authorList>
            <person name="Varghese N."/>
            <person name="Submissions S."/>
        </authorList>
    </citation>
    <scope>NUCLEOTIDE SEQUENCE [LARGE SCALE GENOMIC DNA]</scope>
    <source>
        <strain evidence="2">DSM 22306</strain>
    </source>
</reference>
<dbReference type="InterPro" id="IPR036237">
    <property type="entry name" value="Xyl_isomerase-like_sf"/>
</dbReference>
<dbReference type="RefSeq" id="WP_202904976.1">
    <property type="nucleotide sequence ID" value="NZ_FTOE01000004.1"/>
</dbReference>
<name>A0A1N7LPM7_9GAMM</name>
<dbReference type="EMBL" id="FTOE01000004">
    <property type="protein sequence ID" value="SIS75815.1"/>
    <property type="molecule type" value="Genomic_DNA"/>
</dbReference>
<dbReference type="NCBIfam" id="NF003818">
    <property type="entry name" value="PRK05409.1"/>
    <property type="match status" value="1"/>
</dbReference>
<evidence type="ECO:0000313" key="1">
    <source>
        <dbReference type="EMBL" id="SIS75815.1"/>
    </source>
</evidence>